<feature type="transmembrane region" description="Helical" evidence="1">
    <location>
        <begin position="156"/>
        <end position="174"/>
    </location>
</feature>
<evidence type="ECO:0000256" key="1">
    <source>
        <dbReference type="SAM" id="Phobius"/>
    </source>
</evidence>
<feature type="transmembrane region" description="Helical" evidence="1">
    <location>
        <begin position="85"/>
        <end position="109"/>
    </location>
</feature>
<keyword evidence="1" id="KW-0812">Transmembrane</keyword>
<feature type="transmembrane region" description="Helical" evidence="1">
    <location>
        <begin position="255"/>
        <end position="274"/>
    </location>
</feature>
<dbReference type="InterPro" id="IPR050879">
    <property type="entry name" value="Acyltransferase_3"/>
</dbReference>
<feature type="transmembrane region" description="Helical" evidence="1">
    <location>
        <begin position="130"/>
        <end position="150"/>
    </location>
</feature>
<keyword evidence="1" id="KW-1133">Transmembrane helix</keyword>
<feature type="transmembrane region" description="Helical" evidence="1">
    <location>
        <begin position="280"/>
        <end position="299"/>
    </location>
</feature>
<feature type="transmembrane region" description="Helical" evidence="1">
    <location>
        <begin position="320"/>
        <end position="340"/>
    </location>
</feature>
<dbReference type="EMBL" id="CP015600">
    <property type="protein sequence ID" value="ANF86451.1"/>
    <property type="molecule type" value="Genomic_DNA"/>
</dbReference>
<dbReference type="GO" id="GO:0016747">
    <property type="term" value="F:acyltransferase activity, transferring groups other than amino-acyl groups"/>
    <property type="evidence" value="ECO:0007669"/>
    <property type="project" value="InterPro"/>
</dbReference>
<feature type="transmembrane region" description="Helical" evidence="1">
    <location>
        <begin position="215"/>
        <end position="248"/>
    </location>
</feature>
<name>A0A172Z238_9PSED</name>
<feature type="transmembrane region" description="Helical" evidence="1">
    <location>
        <begin position="51"/>
        <end position="73"/>
    </location>
</feature>
<protein>
    <submittedName>
        <fullName evidence="3">Acyltransferase</fullName>
    </submittedName>
</protein>
<dbReference type="PANTHER" id="PTHR23028:SF53">
    <property type="entry name" value="ACYL_TRANSF_3 DOMAIN-CONTAINING PROTEIN"/>
    <property type="match status" value="1"/>
</dbReference>
<dbReference type="RefSeq" id="WP_064452559.1">
    <property type="nucleotide sequence ID" value="NZ_CP015600.1"/>
</dbReference>
<keyword evidence="3" id="KW-0012">Acyltransferase</keyword>
<gene>
    <name evidence="3" type="ORF">A7J50_3064</name>
</gene>
<organism evidence="3 4">
    <name type="scientific">Pseudomonas antarctica</name>
    <dbReference type="NCBI Taxonomy" id="219572"/>
    <lineage>
        <taxon>Bacteria</taxon>
        <taxon>Pseudomonadati</taxon>
        <taxon>Pseudomonadota</taxon>
        <taxon>Gammaproteobacteria</taxon>
        <taxon>Pseudomonadales</taxon>
        <taxon>Pseudomonadaceae</taxon>
        <taxon>Pseudomonas</taxon>
    </lineage>
</organism>
<keyword evidence="1" id="KW-0472">Membrane</keyword>
<sequence length="397" mass="43651">MDALLVMHAPEVWMLMLFIFPFVFLPMFFLSRRVTSLVPEGHANTKWIDGLRGVAAACVALNHAPFILGSLVIMPKVFYISADGASAPVLFGALGVQIFFCITGLLFTGKILSNKPIDWTDFFTKRVRRIVPAYLVAVTVALMVAAWFSWPITQDMGAIVRSLPGIYAFGLLPIPTINGFDLVKLIGVAWTLAVEWRFYLVLPLLYIAARKNRNLTFALITAFAVSDLCFSNASTWSFFILGAFCSLIATKKFSINLRVAAGLIALAAVAFIFYRAGEKAVYGLEQWICVSVLFVGLTISRPAILTVRTLVAMGSVSYSFYLLHCMILFLVFGITQHYFIDVGSLSIVSFALLAGATLSLSSIIATASYVFIEHRYMHKPASTHNVSQPAVVQPVMP</sequence>
<proteinExistence type="predicted"/>
<feature type="domain" description="Acyltransferase 3" evidence="2">
    <location>
        <begin position="46"/>
        <end position="365"/>
    </location>
</feature>
<dbReference type="Pfam" id="PF01757">
    <property type="entry name" value="Acyl_transf_3"/>
    <property type="match status" value="1"/>
</dbReference>
<feature type="transmembrane region" description="Helical" evidence="1">
    <location>
        <begin position="12"/>
        <end position="30"/>
    </location>
</feature>
<dbReference type="GO" id="GO:0009103">
    <property type="term" value="P:lipopolysaccharide biosynthetic process"/>
    <property type="evidence" value="ECO:0007669"/>
    <property type="project" value="TreeGrafter"/>
</dbReference>
<dbReference type="KEGG" id="panr:A7J50_3064"/>
<accession>A0A172Z238</accession>
<feature type="transmembrane region" description="Helical" evidence="1">
    <location>
        <begin position="186"/>
        <end position="209"/>
    </location>
</feature>
<dbReference type="PATRIC" id="fig|219572.3.peg.3141"/>
<evidence type="ECO:0000259" key="2">
    <source>
        <dbReference type="Pfam" id="PF01757"/>
    </source>
</evidence>
<keyword evidence="3" id="KW-0808">Transferase</keyword>
<reference evidence="3 4" key="1">
    <citation type="submission" date="2016-05" db="EMBL/GenBank/DDBJ databases">
        <title>Complete genome sequence of Pseudomonas antarctica PAMC 27494.</title>
        <authorList>
            <person name="Lee J."/>
        </authorList>
    </citation>
    <scope>NUCLEOTIDE SEQUENCE [LARGE SCALE GENOMIC DNA]</scope>
    <source>
        <strain evidence="3 4">PAMC 27494</strain>
    </source>
</reference>
<dbReference type="InterPro" id="IPR002656">
    <property type="entry name" value="Acyl_transf_3_dom"/>
</dbReference>
<evidence type="ECO:0000313" key="3">
    <source>
        <dbReference type="EMBL" id="ANF86451.1"/>
    </source>
</evidence>
<evidence type="ECO:0000313" key="4">
    <source>
        <dbReference type="Proteomes" id="UP000077829"/>
    </source>
</evidence>
<feature type="transmembrane region" description="Helical" evidence="1">
    <location>
        <begin position="346"/>
        <end position="372"/>
    </location>
</feature>
<dbReference type="PANTHER" id="PTHR23028">
    <property type="entry name" value="ACETYLTRANSFERASE"/>
    <property type="match status" value="1"/>
</dbReference>
<dbReference type="Proteomes" id="UP000077829">
    <property type="component" value="Chromosome"/>
</dbReference>
<dbReference type="AlphaFoldDB" id="A0A172Z238"/>
<dbReference type="GO" id="GO:0016020">
    <property type="term" value="C:membrane"/>
    <property type="evidence" value="ECO:0007669"/>
    <property type="project" value="TreeGrafter"/>
</dbReference>